<dbReference type="HOGENOM" id="CLU_109010_0_0_1"/>
<dbReference type="AlphaFoldDB" id="M7T4Y7"/>
<accession>M7T4Y7</accession>
<evidence type="ECO:0000313" key="1">
    <source>
        <dbReference type="EMBL" id="EMR71958.1"/>
    </source>
</evidence>
<dbReference type="EMBL" id="KB705553">
    <property type="protein sequence ID" value="EMR71958.1"/>
    <property type="molecule type" value="Genomic_DNA"/>
</dbReference>
<evidence type="ECO:0000313" key="2">
    <source>
        <dbReference type="Proteomes" id="UP000012174"/>
    </source>
</evidence>
<dbReference type="Proteomes" id="UP000012174">
    <property type="component" value="Unassembled WGS sequence"/>
</dbReference>
<reference evidence="2" key="1">
    <citation type="journal article" date="2013" name="Genome Announc.">
        <title>Draft genome sequence of the grapevine dieback fungus Eutypa lata UCR-EL1.</title>
        <authorList>
            <person name="Blanco-Ulate B."/>
            <person name="Rolshausen P.E."/>
            <person name="Cantu D."/>
        </authorList>
    </citation>
    <scope>NUCLEOTIDE SEQUENCE [LARGE SCALE GENOMIC DNA]</scope>
    <source>
        <strain evidence="2">UCR-EL1</strain>
    </source>
</reference>
<keyword evidence="2" id="KW-1185">Reference proteome</keyword>
<protein>
    <submittedName>
        <fullName evidence="1">Uncharacterized protein</fullName>
    </submittedName>
</protein>
<dbReference type="KEGG" id="ela:UCREL1_990"/>
<name>M7T4Y7_EUTLA</name>
<sequence length="225" mass="24645">MHSHPPNPPAPPEYKKVEDYGLTREHLVDAGSDVIRLPVGHPSNSGSASVMINLYSYSPSANAYITQYIWLTKGEAVAAPRYTEMRWRDMIVDNIVASGGRPEALRWLGVHNIINDGATQSIEKLFALHDMQIVDSGIVVLRPGDPSFEECRASNPFLRGQGRLLEHSADPTGGAFIKQVILISDGFYPGATHTSSLGEEDPQLHMITEFDRSGISEAQGFRGTC</sequence>
<dbReference type="OrthoDB" id="4658887at2759"/>
<proteinExistence type="predicted"/>
<gene>
    <name evidence="1" type="ORF">UCREL1_990</name>
</gene>
<organism evidence="1 2">
    <name type="scientific">Eutypa lata (strain UCR-EL1)</name>
    <name type="common">Grapevine dieback disease fungus</name>
    <name type="synonym">Eutypa armeniacae</name>
    <dbReference type="NCBI Taxonomy" id="1287681"/>
    <lineage>
        <taxon>Eukaryota</taxon>
        <taxon>Fungi</taxon>
        <taxon>Dikarya</taxon>
        <taxon>Ascomycota</taxon>
        <taxon>Pezizomycotina</taxon>
        <taxon>Sordariomycetes</taxon>
        <taxon>Xylariomycetidae</taxon>
        <taxon>Xylariales</taxon>
        <taxon>Diatrypaceae</taxon>
        <taxon>Eutypa</taxon>
    </lineage>
</organism>